<dbReference type="PANTHER" id="PTHR35579">
    <property type="entry name" value="CRISPR SYSTEM CMS ENDORIBONUCLEASE CSM3"/>
    <property type="match status" value="1"/>
</dbReference>
<feature type="domain" description="CRISPR type III-associated protein" evidence="3">
    <location>
        <begin position="19"/>
        <end position="193"/>
    </location>
</feature>
<evidence type="ECO:0000313" key="4">
    <source>
        <dbReference type="EMBL" id="AUB85640.1"/>
    </source>
</evidence>
<dbReference type="PANTHER" id="PTHR35579:SF3">
    <property type="entry name" value="CRISPR SYSTEM CMS ENDORIBONUCLEASE CSM3"/>
    <property type="match status" value="1"/>
</dbReference>
<keyword evidence="5" id="KW-1185">Reference proteome</keyword>
<evidence type="ECO:0000256" key="1">
    <source>
        <dbReference type="ARBA" id="ARBA00023118"/>
    </source>
</evidence>
<keyword evidence="4" id="KW-0614">Plasmid</keyword>
<evidence type="ECO:0000256" key="2">
    <source>
        <dbReference type="SAM" id="MobiDB-lite"/>
    </source>
</evidence>
<name>A0A2K8UJC6_9GAMM</name>
<gene>
    <name evidence="4" type="ORF">THSYN_32610</name>
</gene>
<dbReference type="InterPro" id="IPR052216">
    <property type="entry name" value="CRISPR_Csm3_endoribonuclease"/>
</dbReference>
<protein>
    <recommendedName>
        <fullName evidence="3">CRISPR type III-associated protein domain-containing protein</fullName>
    </recommendedName>
</protein>
<dbReference type="InterPro" id="IPR005537">
    <property type="entry name" value="RAMP_III_fam"/>
</dbReference>
<feature type="compositionally biased region" description="Basic and acidic residues" evidence="2">
    <location>
        <begin position="78"/>
        <end position="88"/>
    </location>
</feature>
<reference evidence="4 5" key="1">
    <citation type="submission" date="2017-03" db="EMBL/GenBank/DDBJ databases">
        <title>Complete genome sequence of Candidatus 'Thiodictyon syntrophicum' sp. nov. strain Cad16T, a photolithoautotroph purple sulfur bacterium isolated from an alpine meromictic lake.</title>
        <authorList>
            <person name="Luedin S.M."/>
            <person name="Pothier J.F."/>
            <person name="Danza F."/>
            <person name="Storelli N."/>
            <person name="Wittwer M."/>
            <person name="Tonolla M."/>
        </authorList>
    </citation>
    <scope>NUCLEOTIDE SEQUENCE [LARGE SCALE GENOMIC DNA]</scope>
    <source>
        <strain evidence="4 5">Cad16T</strain>
        <plasmid evidence="5">Plasmid pts485</plasmid>
    </source>
</reference>
<dbReference type="AlphaFoldDB" id="A0A2K8UJC6"/>
<dbReference type="KEGG" id="tsy:THSYN_32610"/>
<dbReference type="GO" id="GO:0051607">
    <property type="term" value="P:defense response to virus"/>
    <property type="evidence" value="ECO:0007669"/>
    <property type="project" value="UniProtKB-KW"/>
</dbReference>
<geneLocation type="plasmid" evidence="5">
    <name>pts485</name>
</geneLocation>
<dbReference type="Proteomes" id="UP000232638">
    <property type="component" value="Plasmid pTs485"/>
</dbReference>
<dbReference type="EMBL" id="CP020372">
    <property type="protein sequence ID" value="AUB85640.1"/>
    <property type="molecule type" value="Genomic_DNA"/>
</dbReference>
<proteinExistence type="predicted"/>
<dbReference type="Pfam" id="PF03787">
    <property type="entry name" value="RAMPs"/>
    <property type="match status" value="2"/>
</dbReference>
<dbReference type="RefSeq" id="WP_100923250.1">
    <property type="nucleotide sequence ID" value="NZ_CP020372.1"/>
</dbReference>
<keyword evidence="1" id="KW-0051">Antiviral defense</keyword>
<dbReference type="OrthoDB" id="7056453at2"/>
<feature type="region of interest" description="Disordered" evidence="2">
    <location>
        <begin position="66"/>
        <end position="88"/>
    </location>
</feature>
<sequence length="515" mass="56434">MTDAKRYKTLIRATLVQTTALSIGGNDPHAMADAPLARDGQDRLILRGTGLAGAFIATARAIVGDELPPSVTAGSPDEQDRDRRALPRGTHQDRLFESVWRFYHSHLEGPPPRPEIRTGVGIRQDTGAAAHGTKFDTETIPAGTRWPFLLEIDEYRDTSNGLALSIALHTLDEWQQQHRCFVGRDVARGLGWCLLTDVLVYRLLPEDVRHWPNAEEEPLKAIEKIPAERIQSDGGAALKSECPITTRPRFIRSGTGTIHIGTERIGSGTDTPWGLDTLSLGGGEAMLRMQDDALNSAFAQLPTGKDGQPPEPDLILAWTCPRDGAAGAPRPFLPGSGLRGPLRHTLAWWERRRGDHTIIDPNTPAGLHSARAKDRAAPDSAVDRLFGTARYSAGLLLSDAELEGEDPTRTGGAWLIEQHAEDEFTASTCGAQKFNRLALIKGVFRFHYFIEARNANELADFDRLIDTLRQLGEQRQVPIGGGQWRGHGWVRWEWQPDACPDAAAGADDQTDGVTP</sequence>
<evidence type="ECO:0000313" key="5">
    <source>
        <dbReference type="Proteomes" id="UP000232638"/>
    </source>
</evidence>
<feature type="domain" description="CRISPR type III-associated protein" evidence="3">
    <location>
        <begin position="330"/>
        <end position="491"/>
    </location>
</feature>
<evidence type="ECO:0000259" key="3">
    <source>
        <dbReference type="Pfam" id="PF03787"/>
    </source>
</evidence>
<organism evidence="4 5">
    <name type="scientific">Candidatus Thiodictyon syntrophicum</name>
    <dbReference type="NCBI Taxonomy" id="1166950"/>
    <lineage>
        <taxon>Bacteria</taxon>
        <taxon>Pseudomonadati</taxon>
        <taxon>Pseudomonadota</taxon>
        <taxon>Gammaproteobacteria</taxon>
        <taxon>Chromatiales</taxon>
        <taxon>Chromatiaceae</taxon>
        <taxon>Thiodictyon</taxon>
    </lineage>
</organism>
<accession>A0A2K8UJC6</accession>